<dbReference type="PANTHER" id="PTHR43245">
    <property type="entry name" value="BIFUNCTIONAL POLYMYXIN RESISTANCE PROTEIN ARNA"/>
    <property type="match status" value="1"/>
</dbReference>
<dbReference type="AlphaFoldDB" id="A0A3M7TTV4"/>
<dbReference type="Gene3D" id="3.40.50.720">
    <property type="entry name" value="NAD(P)-binding Rossmann-like Domain"/>
    <property type="match status" value="1"/>
</dbReference>
<dbReference type="PANTHER" id="PTHR43245:SF13">
    <property type="entry name" value="UDP-D-APIOSE_UDP-D-XYLOSE SYNTHASE 2"/>
    <property type="match status" value="1"/>
</dbReference>
<name>A0A3M7TTV4_9BACI</name>
<sequence>MSRKILVLGGTRFFGKRLVEKLAANGDDVTIATRGQQEDSFGDQVTRVKVDRSERESMEIVFNRTKWDLIYDQICFSPDDAKIACDVFKEKTRHYVMTSTLSVYGFDEKELKIEKDFDPYTYEITMGGRADFSYGEGKRLAESVFFQEASFPVTAVRPPIVLGEDDYTERLHFHLEKVLKEVPVLISNVHTKLSFVEAGDLADFLFWTGKSELHGPVNASSPDQVSLGKLIAMIEQETGREAKIAAPESPQNQSPFNFPASTYQDVSLAEASGYTFKPLTSWLPQLINHIHSLYK</sequence>
<accession>A0A3M7TTV4</accession>
<evidence type="ECO:0000313" key="2">
    <source>
        <dbReference type="EMBL" id="RNA68651.1"/>
    </source>
</evidence>
<gene>
    <name evidence="2" type="ORF">EBO34_01400</name>
</gene>
<dbReference type="Proteomes" id="UP000278746">
    <property type="component" value="Unassembled WGS sequence"/>
</dbReference>
<protein>
    <submittedName>
        <fullName evidence="2">NAD-dependent epimerase/dehydratase family protein</fullName>
    </submittedName>
</protein>
<reference evidence="2 3" key="1">
    <citation type="submission" date="2018-10" db="EMBL/GenBank/DDBJ databases">
        <title>Bacillus Keqinensis sp. nov., a moderately halophilic bacterium isolated from a saline-alkaline lake.</title>
        <authorList>
            <person name="Wang H."/>
        </authorList>
    </citation>
    <scope>NUCLEOTIDE SEQUENCE [LARGE SCALE GENOMIC DNA]</scope>
    <source>
        <strain evidence="2 3">KQ-3</strain>
    </source>
</reference>
<dbReference type="EMBL" id="RHIB01000001">
    <property type="protein sequence ID" value="RNA68651.1"/>
    <property type="molecule type" value="Genomic_DNA"/>
</dbReference>
<proteinExistence type="predicted"/>
<dbReference type="InterPro" id="IPR036291">
    <property type="entry name" value="NAD(P)-bd_dom_sf"/>
</dbReference>
<dbReference type="InterPro" id="IPR050177">
    <property type="entry name" value="Lipid_A_modif_metabolic_enz"/>
</dbReference>
<organism evidence="2 3">
    <name type="scientific">Alteribacter keqinensis</name>
    <dbReference type="NCBI Taxonomy" id="2483800"/>
    <lineage>
        <taxon>Bacteria</taxon>
        <taxon>Bacillati</taxon>
        <taxon>Bacillota</taxon>
        <taxon>Bacilli</taxon>
        <taxon>Bacillales</taxon>
        <taxon>Bacillaceae</taxon>
        <taxon>Alteribacter</taxon>
    </lineage>
</organism>
<comment type="caution">
    <text evidence="2">The sequence shown here is derived from an EMBL/GenBank/DDBJ whole genome shotgun (WGS) entry which is preliminary data.</text>
</comment>
<dbReference type="OrthoDB" id="9809586at2"/>
<dbReference type="RefSeq" id="WP_122896177.1">
    <property type="nucleotide sequence ID" value="NZ_RHIB01000001.1"/>
</dbReference>
<evidence type="ECO:0000259" key="1">
    <source>
        <dbReference type="Pfam" id="PF01370"/>
    </source>
</evidence>
<evidence type="ECO:0000313" key="3">
    <source>
        <dbReference type="Proteomes" id="UP000278746"/>
    </source>
</evidence>
<dbReference type="Pfam" id="PF01370">
    <property type="entry name" value="Epimerase"/>
    <property type="match status" value="1"/>
</dbReference>
<keyword evidence="3" id="KW-1185">Reference proteome</keyword>
<dbReference type="InterPro" id="IPR001509">
    <property type="entry name" value="Epimerase_deHydtase"/>
</dbReference>
<feature type="domain" description="NAD-dependent epimerase/dehydratase" evidence="1">
    <location>
        <begin position="5"/>
        <end position="72"/>
    </location>
</feature>
<dbReference type="SUPFAM" id="SSF51735">
    <property type="entry name" value="NAD(P)-binding Rossmann-fold domains"/>
    <property type="match status" value="1"/>
</dbReference>